<name>X2H3W6_9GAMM</name>
<accession>X2H3W6</accession>
<dbReference type="AlphaFoldDB" id="X2H3W6"/>
<comment type="caution">
    <text evidence="2">The sequence shown here is derived from an EMBL/GenBank/DDBJ whole genome shotgun (WGS) entry which is preliminary data.</text>
</comment>
<dbReference type="HOGENOM" id="CLU_115772_2_0_6"/>
<evidence type="ECO:0000313" key="2">
    <source>
        <dbReference type="EMBL" id="OTP97816.1"/>
    </source>
</evidence>
<proteinExistence type="predicted"/>
<keyword evidence="4" id="KW-1185">Reference proteome</keyword>
<dbReference type="InterPro" id="IPR037883">
    <property type="entry name" value="Knr4/Smi1-like_sf"/>
</dbReference>
<gene>
    <name evidence="3" type="ORF">B6C91_13490</name>
    <name evidence="2" type="ORF">B6D08_13325</name>
</gene>
<evidence type="ECO:0000313" key="3">
    <source>
        <dbReference type="EMBL" id="OTQ08073.1"/>
    </source>
</evidence>
<organism evidence="2 5">
    <name type="scientific">Gilliamella apicola</name>
    <dbReference type="NCBI Taxonomy" id="1196095"/>
    <lineage>
        <taxon>Bacteria</taxon>
        <taxon>Pseudomonadati</taxon>
        <taxon>Pseudomonadota</taxon>
        <taxon>Gammaproteobacteria</taxon>
        <taxon>Orbales</taxon>
        <taxon>Orbaceae</taxon>
        <taxon>Gilliamella</taxon>
    </lineage>
</organism>
<feature type="domain" description="Knr4/Smi1-like" evidence="1">
    <location>
        <begin position="11"/>
        <end position="153"/>
    </location>
</feature>
<dbReference type="GeneID" id="29851313"/>
<dbReference type="KEGG" id="gap:GAPWK_1161"/>
<dbReference type="RefSeq" id="WP_025315333.1">
    <property type="nucleotide sequence ID" value="NZ_CP007445.1"/>
</dbReference>
<dbReference type="InterPro" id="IPR018958">
    <property type="entry name" value="Knr4/Smi1-like_dom"/>
</dbReference>
<dbReference type="EMBL" id="NART01000112">
    <property type="protein sequence ID" value="OTQ08073.1"/>
    <property type="molecule type" value="Genomic_DNA"/>
</dbReference>
<reference evidence="4 5" key="1">
    <citation type="submission" date="2017-03" db="EMBL/GenBank/DDBJ databases">
        <title>Comparative genomics of honeybee gut symbionts reveal geographically distinct and subgroup specific antibiotic resistance.</title>
        <authorList>
            <person name="Ludvigsen J."/>
            <person name="Porcellato D."/>
            <person name="Labee-Lund T.M."/>
            <person name="Amdam G.V."/>
            <person name="Rudi K."/>
        </authorList>
    </citation>
    <scope>NUCLEOTIDE SEQUENCE [LARGE SCALE GENOMIC DNA]</scope>
    <source>
        <strain evidence="2 5">A-7-12</strain>
        <strain evidence="3 4">A-9-12</strain>
    </source>
</reference>
<sequence length="161" mass="18557">MDNPCKDCEKNIVLSDIKSVEKVLSYCFPEEFILHYLSFNGGIPSRAWWESNDDFEPLEIAFLKPFKYNKSTNDDPKSLIDGCYHEMITKNVIPINIIPFGNDWGGNYFCLDKNDGSVIFYATDSFDPNLSMDKNHVLVQKKLASSFKEFMDKLVTEEDLD</sequence>
<dbReference type="SUPFAM" id="SSF160631">
    <property type="entry name" value="SMI1/KNR4-like"/>
    <property type="match status" value="1"/>
</dbReference>
<dbReference type="Gene3D" id="3.40.1580.10">
    <property type="entry name" value="SMI1/KNR4-like"/>
    <property type="match status" value="1"/>
</dbReference>
<dbReference type="Pfam" id="PF09346">
    <property type="entry name" value="SMI1_KNR4"/>
    <property type="match status" value="1"/>
</dbReference>
<dbReference type="Proteomes" id="UP000194800">
    <property type="component" value="Unassembled WGS sequence"/>
</dbReference>
<dbReference type="eggNOG" id="ENOG5032ZPN">
    <property type="taxonomic scope" value="Bacteria"/>
</dbReference>
<evidence type="ECO:0000313" key="4">
    <source>
        <dbReference type="Proteomes" id="UP000194800"/>
    </source>
</evidence>
<dbReference type="OrthoDB" id="9131304at2"/>
<protein>
    <submittedName>
        <fullName evidence="2">SMI1 / KNR4 family protein</fullName>
    </submittedName>
</protein>
<dbReference type="SMART" id="SM00860">
    <property type="entry name" value="SMI1_KNR4"/>
    <property type="match status" value="1"/>
</dbReference>
<evidence type="ECO:0000313" key="5">
    <source>
        <dbReference type="Proteomes" id="UP000194977"/>
    </source>
</evidence>
<evidence type="ECO:0000259" key="1">
    <source>
        <dbReference type="SMART" id="SM00860"/>
    </source>
</evidence>
<dbReference type="Proteomes" id="UP000194977">
    <property type="component" value="Unassembled WGS sequence"/>
</dbReference>
<dbReference type="EMBL" id="NARP01000050">
    <property type="protein sequence ID" value="OTP97816.1"/>
    <property type="molecule type" value="Genomic_DNA"/>
</dbReference>